<accession>A0AAP8KKU9</accession>
<dbReference type="AlphaFoldDB" id="A0AAP8KKU9"/>
<gene>
    <name evidence="1" type="ORF">CGZ54_30080</name>
</gene>
<dbReference type="RefSeq" id="WP_218109664.1">
    <property type="nucleotide sequence ID" value="NZ_NMVR01000559.1"/>
</dbReference>
<organism evidence="1 2">
    <name type="scientific">Enterobacter hormaechei</name>
    <dbReference type="NCBI Taxonomy" id="158836"/>
    <lineage>
        <taxon>Bacteria</taxon>
        <taxon>Pseudomonadati</taxon>
        <taxon>Pseudomonadota</taxon>
        <taxon>Gammaproteobacteria</taxon>
        <taxon>Enterobacterales</taxon>
        <taxon>Enterobacteriaceae</taxon>
        <taxon>Enterobacter</taxon>
        <taxon>Enterobacter cloacae complex</taxon>
    </lineage>
</organism>
<proteinExistence type="predicted"/>
<dbReference type="EMBL" id="NMVR01000559">
    <property type="protein sequence ID" value="PJG36149.1"/>
    <property type="molecule type" value="Genomic_DNA"/>
</dbReference>
<protein>
    <recommendedName>
        <fullName evidence="3">Na+/H+ antiporter</fullName>
    </recommendedName>
</protein>
<reference evidence="1 2" key="1">
    <citation type="submission" date="2017-07" db="EMBL/GenBank/DDBJ databases">
        <title>Draft genome sequence of Enterobacter cloacae ST128, a clinical strain coproducing KPC-2 and NDM-1 carbapenemases.</title>
        <authorList>
            <person name="Li X."/>
        </authorList>
    </citation>
    <scope>NUCLEOTIDE SEQUENCE [LARGE SCALE GENOMIC DNA]</scope>
    <source>
        <strain evidence="1 2">HBY</strain>
    </source>
</reference>
<evidence type="ECO:0008006" key="3">
    <source>
        <dbReference type="Google" id="ProtNLM"/>
    </source>
</evidence>
<evidence type="ECO:0000313" key="1">
    <source>
        <dbReference type="EMBL" id="PJG36149.1"/>
    </source>
</evidence>
<name>A0AAP8KKU9_9ENTR</name>
<evidence type="ECO:0000313" key="2">
    <source>
        <dbReference type="Proteomes" id="UP000231328"/>
    </source>
</evidence>
<dbReference type="Proteomes" id="UP000231328">
    <property type="component" value="Unassembled WGS sequence"/>
</dbReference>
<feature type="non-terminal residue" evidence="1">
    <location>
        <position position="1"/>
    </location>
</feature>
<comment type="caution">
    <text evidence="1">The sequence shown here is derived from an EMBL/GenBank/DDBJ whole genome shotgun (WGS) entry which is preliminary data.</text>
</comment>
<sequence length="73" mass="8869">LKWRAQRRKERQENSNQIIPQAMFHNHKLEALYLQRHLLDELIRKNKINNIVAAQIRENINYNEIVLSLQSKH</sequence>